<dbReference type="EMBL" id="NGKC01000001">
    <property type="protein sequence ID" value="RSU14567.1"/>
    <property type="molecule type" value="Genomic_DNA"/>
</dbReference>
<dbReference type="InterPro" id="IPR052552">
    <property type="entry name" value="YeaO-like"/>
</dbReference>
<keyword evidence="2" id="KW-1185">Reference proteome</keyword>
<dbReference type="Pfam" id="PF22752">
    <property type="entry name" value="DUF488-N3i"/>
    <property type="match status" value="1"/>
</dbReference>
<sequence>MEKINIKRIYDPRDPADGYRVLVDRLWPRGVAKADAALDEWAKPFTPSAFLRKKLHQQQIDWQHFDTAYRQELAANPAFPAWKESLLDKLQTQPVTLITAAKLLPANHAEVLKKVIED</sequence>
<dbReference type="Proteomes" id="UP000286773">
    <property type="component" value="Unassembled WGS sequence"/>
</dbReference>
<dbReference type="AlphaFoldDB" id="A0A430B2K4"/>
<reference evidence="1 2" key="1">
    <citation type="submission" date="2017-05" db="EMBL/GenBank/DDBJ databases">
        <title>Vagococcus spp. assemblies.</title>
        <authorList>
            <person name="Gulvik C.A."/>
        </authorList>
    </citation>
    <scope>NUCLEOTIDE SEQUENCE [LARGE SCALE GENOMIC DNA]</scope>
    <source>
        <strain evidence="1 2">LMG 24798</strain>
    </source>
</reference>
<dbReference type="RefSeq" id="WP_126811435.1">
    <property type="nucleotide sequence ID" value="NZ_NGKC01000001.1"/>
</dbReference>
<evidence type="ECO:0000313" key="2">
    <source>
        <dbReference type="Proteomes" id="UP000286773"/>
    </source>
</evidence>
<evidence type="ECO:0000313" key="1">
    <source>
        <dbReference type="EMBL" id="RSU14567.1"/>
    </source>
</evidence>
<dbReference type="OrthoDB" id="9790745at2"/>
<organism evidence="1 2">
    <name type="scientific">Vagococcus acidifermentans</name>
    <dbReference type="NCBI Taxonomy" id="564710"/>
    <lineage>
        <taxon>Bacteria</taxon>
        <taxon>Bacillati</taxon>
        <taxon>Bacillota</taxon>
        <taxon>Bacilli</taxon>
        <taxon>Lactobacillales</taxon>
        <taxon>Enterococcaceae</taxon>
        <taxon>Vagococcus</taxon>
    </lineage>
</organism>
<evidence type="ECO:0008006" key="3">
    <source>
        <dbReference type="Google" id="ProtNLM"/>
    </source>
</evidence>
<dbReference type="PANTHER" id="PTHR36849">
    <property type="entry name" value="CYTOPLASMIC PROTEIN-RELATED"/>
    <property type="match status" value="1"/>
</dbReference>
<protein>
    <recommendedName>
        <fullName evidence="3">MarR family transcriptional regulator</fullName>
    </recommendedName>
</protein>
<name>A0A430B2K4_9ENTE</name>
<proteinExistence type="predicted"/>
<dbReference type="PANTHER" id="PTHR36849:SF1">
    <property type="entry name" value="CYTOPLASMIC PROTEIN"/>
    <property type="match status" value="1"/>
</dbReference>
<accession>A0A430B2K4</accession>
<comment type="caution">
    <text evidence="1">The sequence shown here is derived from an EMBL/GenBank/DDBJ whole genome shotgun (WGS) entry which is preliminary data.</text>
</comment>
<gene>
    <name evidence="1" type="ORF">CBF27_00865</name>
</gene>